<dbReference type="Gene3D" id="2.170.130.10">
    <property type="entry name" value="TonB-dependent receptor, plug domain"/>
    <property type="match status" value="1"/>
</dbReference>
<comment type="subcellular location">
    <subcellularLocation>
        <location evidence="1 7">Cell outer membrane</location>
        <topology evidence="1 7">Multi-pass membrane protein</topology>
    </subcellularLocation>
</comment>
<dbReference type="Gene3D" id="2.40.170.20">
    <property type="entry name" value="TonB-dependent receptor, beta-barrel domain"/>
    <property type="match status" value="1"/>
</dbReference>
<evidence type="ECO:0000256" key="2">
    <source>
        <dbReference type="ARBA" id="ARBA00022448"/>
    </source>
</evidence>
<keyword evidence="2 7" id="KW-0813">Transport</keyword>
<dbReference type="InterPro" id="IPR039426">
    <property type="entry name" value="TonB-dep_rcpt-like"/>
</dbReference>
<keyword evidence="4 7" id="KW-0812">Transmembrane</keyword>
<dbReference type="InterPro" id="IPR036942">
    <property type="entry name" value="Beta-barrel_TonB_sf"/>
</dbReference>
<dbReference type="GO" id="GO:0009279">
    <property type="term" value="C:cell outer membrane"/>
    <property type="evidence" value="ECO:0007669"/>
    <property type="project" value="UniProtKB-SubCell"/>
</dbReference>
<dbReference type="EMBL" id="RAPN01000001">
    <property type="protein sequence ID" value="RKD90842.1"/>
    <property type="molecule type" value="Genomic_DNA"/>
</dbReference>
<proteinExistence type="inferred from homology"/>
<dbReference type="Pfam" id="PF07715">
    <property type="entry name" value="Plug"/>
    <property type="match status" value="1"/>
</dbReference>
<evidence type="ECO:0000259" key="8">
    <source>
        <dbReference type="Pfam" id="PF07715"/>
    </source>
</evidence>
<evidence type="ECO:0000256" key="5">
    <source>
        <dbReference type="ARBA" id="ARBA00023136"/>
    </source>
</evidence>
<keyword evidence="10" id="KW-1185">Reference proteome</keyword>
<keyword evidence="3 7" id="KW-1134">Transmembrane beta strand</keyword>
<dbReference type="InterPro" id="IPR023997">
    <property type="entry name" value="TonB-dep_OMP_SusC/RagA_CS"/>
</dbReference>
<reference evidence="9 10" key="1">
    <citation type="submission" date="2018-09" db="EMBL/GenBank/DDBJ databases">
        <title>Genomic Encyclopedia of Archaeal and Bacterial Type Strains, Phase II (KMG-II): from individual species to whole genera.</title>
        <authorList>
            <person name="Goeker M."/>
        </authorList>
    </citation>
    <scope>NUCLEOTIDE SEQUENCE [LARGE SCALE GENOMIC DNA]</scope>
    <source>
        <strain evidence="9 10">DSM 27148</strain>
    </source>
</reference>
<dbReference type="OrthoDB" id="9768177at2"/>
<evidence type="ECO:0000313" key="9">
    <source>
        <dbReference type="EMBL" id="RKD90842.1"/>
    </source>
</evidence>
<evidence type="ECO:0000256" key="4">
    <source>
        <dbReference type="ARBA" id="ARBA00022692"/>
    </source>
</evidence>
<dbReference type="InterPro" id="IPR037066">
    <property type="entry name" value="Plug_dom_sf"/>
</dbReference>
<protein>
    <submittedName>
        <fullName evidence="9">TonB-linked SusC/RagA family outer membrane protein</fullName>
    </submittedName>
</protein>
<evidence type="ECO:0000256" key="3">
    <source>
        <dbReference type="ARBA" id="ARBA00022452"/>
    </source>
</evidence>
<dbReference type="NCBIfam" id="TIGR04056">
    <property type="entry name" value="OMP_RagA_SusC"/>
    <property type="match status" value="1"/>
</dbReference>
<dbReference type="Pfam" id="PF13715">
    <property type="entry name" value="CarbopepD_reg_2"/>
    <property type="match status" value="1"/>
</dbReference>
<comment type="similarity">
    <text evidence="7">Belongs to the TonB-dependent receptor family.</text>
</comment>
<dbReference type="NCBIfam" id="TIGR04057">
    <property type="entry name" value="SusC_RagA_signa"/>
    <property type="match status" value="1"/>
</dbReference>
<dbReference type="AlphaFoldDB" id="A0A419W5W7"/>
<keyword evidence="5 7" id="KW-0472">Membrane</keyword>
<organism evidence="9 10">
    <name type="scientific">Mangrovibacterium diazotrophicum</name>
    <dbReference type="NCBI Taxonomy" id="1261403"/>
    <lineage>
        <taxon>Bacteria</taxon>
        <taxon>Pseudomonadati</taxon>
        <taxon>Bacteroidota</taxon>
        <taxon>Bacteroidia</taxon>
        <taxon>Marinilabiliales</taxon>
        <taxon>Prolixibacteraceae</taxon>
        <taxon>Mangrovibacterium</taxon>
    </lineage>
</organism>
<dbReference type="InterPro" id="IPR008969">
    <property type="entry name" value="CarboxyPept-like_regulatory"/>
</dbReference>
<accession>A0A419W5W7</accession>
<keyword evidence="6 7" id="KW-0998">Cell outer membrane</keyword>
<evidence type="ECO:0000313" key="10">
    <source>
        <dbReference type="Proteomes" id="UP000283387"/>
    </source>
</evidence>
<sequence>MHQKIIFTTILIIAIGFTSKLMAQYRQLSGTVLNTEELALPGVYITTTNLKASAITDSLGHFQITVPDQTVVLQVSHIGYARKTVHVPDDDAPLTIHLEQETVTIGEVVVSTGYQTLSKDKTPGSYSVVDNQLLNRSVSTDILSRLEDIAPSLLFDRRFDGSPSLSIRGQSTISSDESPLIVVDNFPYEGDIDNINPNDIESITLLKDAAAASIWGVRAGNGVIVITTKRGREGHAPTIGFNANVTVGEKPDLFYSPQFLNSSDFIDVEQSLFEQGYYSWMEGYYTQPAMSPVVQLLIAQRDGLINYEEAEAQLDEYRSRDVRRDFDKYFYRTSVNRQYSLSLTGGATNMDYYLSAGLDRNDDALVRNGLTRVTINSMMNYRLARSLELSTGISYAHSKQSWNNSGMSSVTSGGTYGLYPYARLADDNGNPLAIVRDYNADFVSQAEDNGLLDWSYRPLQDLEANDYTSATDALRINSGLKYQLTDWLNVEGRYQYERENNHIHHLQSTEMYYTRDLINSFAYTDDDGFIQFPVPEGGILDNSDTAIDSHSGRIQLNVDKTWNGGHQLTVLAGTEIRQARTTGISSRVYGYNKELMTFSSVDYVSQFLLNPDGYTDRVPDGNSLSELTDRNRSYYGNLSYTFRERYMLSGSARKDESNLFGVDANNKGVPLWSAGAGWLLSSEEFYPFASWLPVLKLRATYGYSGNVNKSLTAYATGYYYSNSETDLPYVQILTPPNPNLRWEKVRMVNFGIDFASKDRVFSGSIEYYRKRGFDLIGRSPLDPTIGFAVGGRNEFTGNNSALKGQGLDIQLTLNKTFGSFNWTSRLLYSHQTNRITRYDYESSSISAYFTSVPVPVPGNPRYSIYSLRWAGLNPENGDPQIYMGGEITSDYSDIASNLTLDDLVCEGSALPTSYGSLRQDFRLGDFSIGVNISYKFGYYFRRPSLSYSALYNSWTGHEEFSRRWLSPGDEQHTNVPSMPVVGTNSYRDNVYANADVNVEKGDHVRLRDINLSYDLIRSKHPWLPFAKVSLYGYINNIGIIWRANKSGLDPDYIYQSYPASRTYSLGIHLTL</sequence>
<evidence type="ECO:0000256" key="1">
    <source>
        <dbReference type="ARBA" id="ARBA00004571"/>
    </source>
</evidence>
<gene>
    <name evidence="9" type="ORF">BC643_1186</name>
</gene>
<dbReference type="SUPFAM" id="SSF56935">
    <property type="entry name" value="Porins"/>
    <property type="match status" value="1"/>
</dbReference>
<name>A0A419W5W7_9BACT</name>
<dbReference type="PROSITE" id="PS52016">
    <property type="entry name" value="TONB_DEPENDENT_REC_3"/>
    <property type="match status" value="1"/>
</dbReference>
<evidence type="ECO:0000256" key="7">
    <source>
        <dbReference type="PROSITE-ProRule" id="PRU01360"/>
    </source>
</evidence>
<evidence type="ECO:0000256" key="6">
    <source>
        <dbReference type="ARBA" id="ARBA00023237"/>
    </source>
</evidence>
<dbReference type="Proteomes" id="UP000283387">
    <property type="component" value="Unassembled WGS sequence"/>
</dbReference>
<dbReference type="InterPro" id="IPR012910">
    <property type="entry name" value="Plug_dom"/>
</dbReference>
<dbReference type="SUPFAM" id="SSF49464">
    <property type="entry name" value="Carboxypeptidase regulatory domain-like"/>
    <property type="match status" value="1"/>
</dbReference>
<comment type="caution">
    <text evidence="9">The sequence shown here is derived from an EMBL/GenBank/DDBJ whole genome shotgun (WGS) entry which is preliminary data.</text>
</comment>
<feature type="domain" description="TonB-dependent receptor plug" evidence="8">
    <location>
        <begin position="119"/>
        <end position="223"/>
    </location>
</feature>
<dbReference type="InterPro" id="IPR023996">
    <property type="entry name" value="TonB-dep_OMP_SusC/RagA"/>
</dbReference>
<dbReference type="Gene3D" id="2.60.40.1120">
    <property type="entry name" value="Carboxypeptidase-like, regulatory domain"/>
    <property type="match status" value="1"/>
</dbReference>